<dbReference type="AlphaFoldDB" id="A0A8I1W6J7"/>
<feature type="binding site" evidence="1">
    <location>
        <position position="34"/>
    </location>
    <ligand>
        <name>S-adenosyl-L-methionine</name>
        <dbReference type="ChEBI" id="CHEBI:59789"/>
    </ligand>
</feature>
<sequence length="267" mass="30394">MHEWVPAVSEDQNFDGIVDKFAQNIYGSTKGRIREAVLQQDLNHLLAQLPARPLRILDAGGGMGQLSRFLASQGHFVTLCDISQEMLESAAAAAAAEGLSDRMQFVHCPAQQVGEHLDAPVDLILFHAVLEWVEDPVDVLTRLAEQLVPGGALSLMFYNYNGMLHHHLIGGNFDYVNAGMPRRRKKSLVPTHPRHPEQVYQWLTDLQLRIVGKTGVRVLHDYLRDKSQQETKFELLLEMEQRYCRQEPYISLGRYIHVMARKPEMKF</sequence>
<dbReference type="GO" id="GO:0006400">
    <property type="term" value="P:tRNA modification"/>
    <property type="evidence" value="ECO:0007669"/>
    <property type="project" value="UniProtKB-UniRule"/>
</dbReference>
<reference evidence="3" key="1">
    <citation type="submission" date="2021-03" db="EMBL/GenBank/DDBJ databases">
        <title>Plesiomonas shigelloides zfcc0051, isolated from zebrafish feces.</title>
        <authorList>
            <person name="Vanderhoek Z."/>
            <person name="Gaulke C."/>
        </authorList>
    </citation>
    <scope>NUCLEOTIDE SEQUENCE</scope>
    <source>
        <strain evidence="3">Zfcc0051</strain>
    </source>
</reference>
<dbReference type="InterPro" id="IPR013216">
    <property type="entry name" value="Methyltransf_11"/>
</dbReference>
<comment type="catalytic activity">
    <reaction evidence="1">
        <text>5-carboxymethoxyuridine(34) in tRNA + S-adenosyl-L-methionine = 5-methoxycarbonylmethoxyuridine(34) in tRNA + S-adenosyl-L-homocysteine</text>
        <dbReference type="Rhea" id="RHEA:54080"/>
        <dbReference type="Rhea" id="RHEA-COMP:13383"/>
        <dbReference type="Rhea" id="RHEA-COMP:13781"/>
        <dbReference type="ChEBI" id="CHEBI:57856"/>
        <dbReference type="ChEBI" id="CHEBI:59789"/>
        <dbReference type="ChEBI" id="CHEBI:136879"/>
        <dbReference type="ChEBI" id="CHEBI:138053"/>
    </reaction>
</comment>
<dbReference type="HAMAP" id="MF_02057">
    <property type="entry name" value="tRNA_methyltr_CmoM"/>
    <property type="match status" value="1"/>
</dbReference>
<feature type="binding site" evidence="1">
    <location>
        <begin position="60"/>
        <end position="61"/>
    </location>
    <ligand>
        <name>S-adenosyl-L-methionine</name>
        <dbReference type="ChEBI" id="CHEBI:59789"/>
    </ligand>
</feature>
<dbReference type="KEGG" id="pshi:SAMEA2665130_1237"/>
<keyword evidence="1 3" id="KW-0808">Transferase</keyword>
<protein>
    <recommendedName>
        <fullName evidence="1">tRNA 5-carboxymethoxyuridine methyltransferase</fullName>
        <ecNumber evidence="1">2.1.1.-</ecNumber>
    </recommendedName>
    <alternativeName>
        <fullName evidence="1">cmo5U methyltransferase</fullName>
    </alternativeName>
</protein>
<dbReference type="Proteomes" id="UP000664658">
    <property type="component" value="Unassembled WGS sequence"/>
</dbReference>
<accession>A0A8I1W6J7</accession>
<dbReference type="GO" id="GO:0032259">
    <property type="term" value="P:methylation"/>
    <property type="evidence" value="ECO:0007669"/>
    <property type="project" value="UniProtKB-KW"/>
</dbReference>
<dbReference type="PANTHER" id="PTHR43861:SF1">
    <property type="entry name" value="TRANS-ACONITATE 2-METHYLTRANSFERASE"/>
    <property type="match status" value="1"/>
</dbReference>
<organism evidence="3 4">
    <name type="scientific">Plesiomonas shigelloides</name>
    <name type="common">Aeromonas shigelloides</name>
    <dbReference type="NCBI Taxonomy" id="703"/>
    <lineage>
        <taxon>Bacteria</taxon>
        <taxon>Pseudomonadati</taxon>
        <taxon>Pseudomonadota</taxon>
        <taxon>Gammaproteobacteria</taxon>
        <taxon>Enterobacterales</taxon>
        <taxon>Enterobacteriaceae</taxon>
        <taxon>Plesiomonas</taxon>
    </lineage>
</organism>
<dbReference type="CDD" id="cd02440">
    <property type="entry name" value="AdoMet_MTases"/>
    <property type="match status" value="1"/>
</dbReference>
<dbReference type="EMBL" id="JAFNAA010000007">
    <property type="protein sequence ID" value="MBO1108165.1"/>
    <property type="molecule type" value="Genomic_DNA"/>
</dbReference>
<evidence type="ECO:0000256" key="1">
    <source>
        <dbReference type="HAMAP-Rule" id="MF_02057"/>
    </source>
</evidence>
<evidence type="ECO:0000313" key="3">
    <source>
        <dbReference type="EMBL" id="MBO1108165.1"/>
    </source>
</evidence>
<keyword evidence="1" id="KW-0949">S-adenosyl-L-methionine</keyword>
<evidence type="ECO:0000259" key="2">
    <source>
        <dbReference type="Pfam" id="PF08241"/>
    </source>
</evidence>
<comment type="caution">
    <text evidence="3">The sequence shown here is derived from an EMBL/GenBank/DDBJ whole genome shotgun (WGS) entry which is preliminary data.</text>
</comment>
<gene>
    <name evidence="1 3" type="primary">cmoM</name>
    <name evidence="3" type="ORF">J2R62_08015</name>
</gene>
<dbReference type="Gene3D" id="3.40.50.150">
    <property type="entry name" value="Vaccinia Virus protein VP39"/>
    <property type="match status" value="1"/>
</dbReference>
<dbReference type="SUPFAM" id="SSF53335">
    <property type="entry name" value="S-adenosyl-L-methionine-dependent methyltransferases"/>
    <property type="match status" value="1"/>
</dbReference>
<proteinExistence type="inferred from homology"/>
<feature type="binding site" evidence="1">
    <location>
        <begin position="110"/>
        <end position="111"/>
    </location>
    <ligand>
        <name>S-adenosyl-L-methionine</name>
        <dbReference type="ChEBI" id="CHEBI:59789"/>
    </ligand>
</feature>
<feature type="domain" description="Methyltransferase type 11" evidence="2">
    <location>
        <begin position="57"/>
        <end position="154"/>
    </location>
</feature>
<keyword evidence="1 3" id="KW-0489">Methyltransferase</keyword>
<dbReference type="GO" id="GO:0008757">
    <property type="term" value="F:S-adenosylmethionine-dependent methyltransferase activity"/>
    <property type="evidence" value="ECO:0007669"/>
    <property type="project" value="InterPro"/>
</dbReference>
<evidence type="ECO:0000313" key="4">
    <source>
        <dbReference type="Proteomes" id="UP000664658"/>
    </source>
</evidence>
<dbReference type="PANTHER" id="PTHR43861">
    <property type="entry name" value="TRANS-ACONITATE 2-METHYLTRANSFERASE-RELATED"/>
    <property type="match status" value="1"/>
</dbReference>
<dbReference type="EC" id="2.1.1.-" evidence="1"/>
<dbReference type="Pfam" id="PF08241">
    <property type="entry name" value="Methyltransf_11"/>
    <property type="match status" value="1"/>
</dbReference>
<dbReference type="InterPro" id="IPR029063">
    <property type="entry name" value="SAM-dependent_MTases_sf"/>
</dbReference>
<dbReference type="GO" id="GO:0097697">
    <property type="term" value="F:tRNA (5-carboxymethoxyuridine(34)-5-O)-methyltransferase activity"/>
    <property type="evidence" value="ECO:0007669"/>
    <property type="project" value="UniProtKB-UniRule"/>
</dbReference>
<feature type="binding site" evidence="1">
    <location>
        <position position="81"/>
    </location>
    <ligand>
        <name>S-adenosyl-L-methionine</name>
        <dbReference type="ChEBI" id="CHEBI:59789"/>
    </ligand>
</feature>
<dbReference type="NCBIfam" id="NF008264">
    <property type="entry name" value="PRK11036.1"/>
    <property type="match status" value="1"/>
</dbReference>
<comment type="similarity">
    <text evidence="1">Belongs to the class I-like SAM-binding methyltransferase superfamily. CmoM family.</text>
</comment>
<name>A0A8I1W6J7_PLESH</name>
<keyword evidence="1" id="KW-0819">tRNA processing</keyword>
<dbReference type="InterPro" id="IPR033664">
    <property type="entry name" value="Cmo5U_methylTrfase"/>
</dbReference>
<feature type="binding site" evidence="1">
    <location>
        <position position="127"/>
    </location>
    <ligand>
        <name>S-adenosyl-L-methionine</name>
        <dbReference type="ChEBI" id="CHEBI:59789"/>
    </ligand>
</feature>
<dbReference type="RefSeq" id="WP_047707716.1">
    <property type="nucleotide sequence ID" value="NZ_CP076371.1"/>
</dbReference>
<comment type="function">
    <text evidence="1">Catalyzes the methylation of 5-carboxymethoxyuridine (cmo5U) to form 5-methoxycarbonylmethoxyuridine (mcmo5U) at position 34 in tRNAs.</text>
</comment>